<dbReference type="EMBL" id="GBRH01267154">
    <property type="protein sequence ID" value="JAD30741.1"/>
    <property type="molecule type" value="Transcribed_RNA"/>
</dbReference>
<organism evidence="1">
    <name type="scientific">Arundo donax</name>
    <name type="common">Giant reed</name>
    <name type="synonym">Donax arundinaceus</name>
    <dbReference type="NCBI Taxonomy" id="35708"/>
    <lineage>
        <taxon>Eukaryota</taxon>
        <taxon>Viridiplantae</taxon>
        <taxon>Streptophyta</taxon>
        <taxon>Embryophyta</taxon>
        <taxon>Tracheophyta</taxon>
        <taxon>Spermatophyta</taxon>
        <taxon>Magnoliopsida</taxon>
        <taxon>Liliopsida</taxon>
        <taxon>Poales</taxon>
        <taxon>Poaceae</taxon>
        <taxon>PACMAD clade</taxon>
        <taxon>Arundinoideae</taxon>
        <taxon>Arundineae</taxon>
        <taxon>Arundo</taxon>
    </lineage>
</organism>
<accession>A0A0A8YVW5</accession>
<reference evidence="1" key="2">
    <citation type="journal article" date="2015" name="Data Brief">
        <title>Shoot transcriptome of the giant reed, Arundo donax.</title>
        <authorList>
            <person name="Barrero R.A."/>
            <person name="Guerrero F.D."/>
            <person name="Moolhuijzen P."/>
            <person name="Goolsby J.A."/>
            <person name="Tidwell J."/>
            <person name="Bellgard S.E."/>
            <person name="Bellgard M.I."/>
        </authorList>
    </citation>
    <scope>NUCLEOTIDE SEQUENCE</scope>
    <source>
        <tissue evidence="1">Shoot tissue taken approximately 20 cm above the soil surface</tissue>
    </source>
</reference>
<proteinExistence type="predicted"/>
<name>A0A0A8YVW5_ARUDO</name>
<evidence type="ECO:0000313" key="1">
    <source>
        <dbReference type="EMBL" id="JAD30741.1"/>
    </source>
</evidence>
<dbReference type="AlphaFoldDB" id="A0A0A8YVW5"/>
<reference evidence="1" key="1">
    <citation type="submission" date="2014-09" db="EMBL/GenBank/DDBJ databases">
        <authorList>
            <person name="Magalhaes I.L.F."/>
            <person name="Oliveira U."/>
            <person name="Santos F.R."/>
            <person name="Vidigal T.H.D.A."/>
            <person name="Brescovit A.D."/>
            <person name="Santos A.J."/>
        </authorList>
    </citation>
    <scope>NUCLEOTIDE SEQUENCE</scope>
    <source>
        <tissue evidence="1">Shoot tissue taken approximately 20 cm above the soil surface</tissue>
    </source>
</reference>
<protein>
    <submittedName>
        <fullName evidence="1">Uncharacterized protein</fullName>
    </submittedName>
</protein>
<sequence length="33" mass="3791">MPVMPVIVKISRKRNAQCKLDLQVCFGELVNFI</sequence>